<name>A0A084B2K5_STACB</name>
<gene>
    <name evidence="1" type="ORF">S7711_11052</name>
</gene>
<dbReference type="HOGENOM" id="CLU_1732664_0_0_1"/>
<proteinExistence type="predicted"/>
<dbReference type="AlphaFoldDB" id="A0A084B2K5"/>
<evidence type="ECO:0000313" key="2">
    <source>
        <dbReference type="Proteomes" id="UP000028045"/>
    </source>
</evidence>
<protein>
    <submittedName>
        <fullName evidence="1">Uncharacterized protein</fullName>
    </submittedName>
</protein>
<accession>A0A084B2K5</accession>
<keyword evidence="2" id="KW-1185">Reference proteome</keyword>
<evidence type="ECO:0000313" key="1">
    <source>
        <dbReference type="EMBL" id="KEY71784.1"/>
    </source>
</evidence>
<dbReference type="Proteomes" id="UP000028045">
    <property type="component" value="Unassembled WGS sequence"/>
</dbReference>
<organism evidence="1 2">
    <name type="scientific">Stachybotrys chartarum (strain CBS 109288 / IBT 7711)</name>
    <name type="common">Toxic black mold</name>
    <name type="synonym">Stilbospora chartarum</name>
    <dbReference type="NCBI Taxonomy" id="1280523"/>
    <lineage>
        <taxon>Eukaryota</taxon>
        <taxon>Fungi</taxon>
        <taxon>Dikarya</taxon>
        <taxon>Ascomycota</taxon>
        <taxon>Pezizomycotina</taxon>
        <taxon>Sordariomycetes</taxon>
        <taxon>Hypocreomycetidae</taxon>
        <taxon>Hypocreales</taxon>
        <taxon>Stachybotryaceae</taxon>
        <taxon>Stachybotrys</taxon>
    </lineage>
</organism>
<sequence length="151" mass="16188">MLLYSFRARHCYSHDLGLLILRLHPSIPVQSRAAIKTTTLPVGGGPDGKSPVLTNTAKMQISLDWSFGKAASQGTSDEHLYLSAVGLESVLNPEESALLESLYAVARVIHVYPYINVPDGEPEVDVGEGRQVLTLAVSWADGCRGSLGTQA</sequence>
<reference evidence="1 2" key="1">
    <citation type="journal article" date="2014" name="BMC Genomics">
        <title>Comparative genome sequencing reveals chemotype-specific gene clusters in the toxigenic black mold Stachybotrys.</title>
        <authorList>
            <person name="Semeiks J."/>
            <person name="Borek D."/>
            <person name="Otwinowski Z."/>
            <person name="Grishin N.V."/>
        </authorList>
    </citation>
    <scope>NUCLEOTIDE SEQUENCE [LARGE SCALE GENOMIC DNA]</scope>
    <source>
        <strain evidence="2">CBS 109288 / IBT 7711</strain>
    </source>
</reference>
<dbReference type="EMBL" id="KL648196">
    <property type="protein sequence ID" value="KEY71784.1"/>
    <property type="molecule type" value="Genomic_DNA"/>
</dbReference>